<sequence length="164" mass="17523">MVVSNAAAGLIGFTQRQVDRVVTPESRQKAFTQTTDFAAARPILFAFLLAQLTFSLVPLLLFASFVASAFLFAFGAALLFTLFWLGVSLAILVPTLFITGGIGILAWAWAVTSFIAVRWLYGVLQGIAGADGLELRRYNGNKKNGIQVDVKGGEGDSKLDGAGY</sequence>
<feature type="transmembrane region" description="Helical" evidence="1">
    <location>
        <begin position="43"/>
        <end position="62"/>
    </location>
</feature>
<organism evidence="2 3">
    <name type="scientific">Lasiosphaeris hirsuta</name>
    <dbReference type="NCBI Taxonomy" id="260670"/>
    <lineage>
        <taxon>Eukaryota</taxon>
        <taxon>Fungi</taxon>
        <taxon>Dikarya</taxon>
        <taxon>Ascomycota</taxon>
        <taxon>Pezizomycotina</taxon>
        <taxon>Sordariomycetes</taxon>
        <taxon>Sordariomycetidae</taxon>
        <taxon>Sordariales</taxon>
        <taxon>Lasiosphaeriaceae</taxon>
        <taxon>Lasiosphaeris</taxon>
    </lineage>
</organism>
<keyword evidence="3" id="KW-1185">Reference proteome</keyword>
<evidence type="ECO:0000313" key="2">
    <source>
        <dbReference type="EMBL" id="KAK0720275.1"/>
    </source>
</evidence>
<keyword evidence="1" id="KW-0472">Membrane</keyword>
<evidence type="ECO:0000313" key="3">
    <source>
        <dbReference type="Proteomes" id="UP001172102"/>
    </source>
</evidence>
<dbReference type="AlphaFoldDB" id="A0AA40DYE8"/>
<dbReference type="Pfam" id="PF16015">
    <property type="entry name" value="Promethin"/>
    <property type="match status" value="1"/>
</dbReference>
<feature type="transmembrane region" description="Helical" evidence="1">
    <location>
        <begin position="69"/>
        <end position="91"/>
    </location>
</feature>
<reference evidence="2" key="1">
    <citation type="submission" date="2023-06" db="EMBL/GenBank/DDBJ databases">
        <title>Genome-scale phylogeny and comparative genomics of the fungal order Sordariales.</title>
        <authorList>
            <consortium name="Lawrence Berkeley National Laboratory"/>
            <person name="Hensen N."/>
            <person name="Bonometti L."/>
            <person name="Westerberg I."/>
            <person name="Brannstrom I.O."/>
            <person name="Guillou S."/>
            <person name="Cros-Aarteil S."/>
            <person name="Calhoun S."/>
            <person name="Haridas S."/>
            <person name="Kuo A."/>
            <person name="Mondo S."/>
            <person name="Pangilinan J."/>
            <person name="Riley R."/>
            <person name="Labutti K."/>
            <person name="Andreopoulos B."/>
            <person name="Lipzen A."/>
            <person name="Chen C."/>
            <person name="Yanf M."/>
            <person name="Daum C."/>
            <person name="Ng V."/>
            <person name="Clum A."/>
            <person name="Steindorff A."/>
            <person name="Ohm R."/>
            <person name="Martin F."/>
            <person name="Silar P."/>
            <person name="Natvig D."/>
            <person name="Lalanne C."/>
            <person name="Gautier V."/>
            <person name="Ament-Velasquez S.L."/>
            <person name="Kruys A."/>
            <person name="Hutchinson M.I."/>
            <person name="Powell A.J."/>
            <person name="Barry K."/>
            <person name="Miller A.N."/>
            <person name="Grigoriev I.V."/>
            <person name="Debuchy R."/>
            <person name="Gladieux P."/>
            <person name="Thoren M.H."/>
            <person name="Johannesson H."/>
        </authorList>
    </citation>
    <scope>NUCLEOTIDE SEQUENCE</scope>
    <source>
        <strain evidence="2">SMH4607-1</strain>
    </source>
</reference>
<dbReference type="Proteomes" id="UP001172102">
    <property type="component" value="Unassembled WGS sequence"/>
</dbReference>
<keyword evidence="1" id="KW-0812">Transmembrane</keyword>
<feature type="transmembrane region" description="Helical" evidence="1">
    <location>
        <begin position="97"/>
        <end position="121"/>
    </location>
</feature>
<protein>
    <submittedName>
        <fullName evidence="2">Uncharacterized protein</fullName>
    </submittedName>
</protein>
<accession>A0AA40DYE8</accession>
<keyword evidence="1" id="KW-1133">Transmembrane helix</keyword>
<proteinExistence type="predicted"/>
<evidence type="ECO:0000256" key="1">
    <source>
        <dbReference type="SAM" id="Phobius"/>
    </source>
</evidence>
<dbReference type="EMBL" id="JAUKUA010000003">
    <property type="protein sequence ID" value="KAK0720275.1"/>
    <property type="molecule type" value="Genomic_DNA"/>
</dbReference>
<comment type="caution">
    <text evidence="2">The sequence shown here is derived from an EMBL/GenBank/DDBJ whole genome shotgun (WGS) entry which is preliminary data.</text>
</comment>
<gene>
    <name evidence="2" type="ORF">B0H67DRAFT_643553</name>
</gene>
<name>A0AA40DYE8_9PEZI</name>